<keyword evidence="2 3" id="KW-0067">ATP-binding</keyword>
<dbReference type="InterPro" id="IPR027417">
    <property type="entry name" value="P-loop_NTPase"/>
</dbReference>
<reference evidence="5" key="1">
    <citation type="journal article" date="2019" name="Microbiol. Resour. Announc.">
        <title>Complete Genome Sequence of Rubrobacter xylanophilus Strain AA3-22, Isolated from Arima Onsen in Japan.</title>
        <authorList>
            <person name="Tomariguchi N."/>
            <person name="Miyazaki K."/>
        </authorList>
    </citation>
    <scope>NUCLEOTIDE SEQUENCE [LARGE SCALE GENOMIC DNA]</scope>
    <source>
        <strain evidence="5">AA3-22</strain>
    </source>
</reference>
<dbReference type="RefSeq" id="WP_143526368.1">
    <property type="nucleotide sequence ID" value="NZ_AP019791.1"/>
</dbReference>
<sequence>MEEREITIVKGKRSTPFSRGILAQTLSQAGAKPELAHRIASEVRAELLAEQRYTVEEEEVLARVRDKLVKKDALVVERLDKWRILRESTEPIVVLIGGATGVGTSTLAADVARRLNIQSVIGTDSIREVLRHAISPDLVPALHKSSYAIKPEDIRIPVKEENTTLYGFRIQASQVAVGVEAIVDRGLKEGTNLVIEGVHLVPEIILDRYRDHPNVCSLVVYLSDEAAHRSRFYIRALGTAMRRPAEEYIAHFREIRQIHDYIVESARRMGVHTVENFSIENSSDAAVEIVANRVSGIAEKAARRPSSLLLDASARGG</sequence>
<dbReference type="SUPFAM" id="SSF52540">
    <property type="entry name" value="P-loop containing nucleoside triphosphate hydrolases"/>
    <property type="match status" value="1"/>
</dbReference>
<organism evidence="5 6">
    <name type="scientific">Rubrobacter xylanophilus</name>
    <dbReference type="NCBI Taxonomy" id="49319"/>
    <lineage>
        <taxon>Bacteria</taxon>
        <taxon>Bacillati</taxon>
        <taxon>Actinomycetota</taxon>
        <taxon>Rubrobacteria</taxon>
        <taxon>Rubrobacterales</taxon>
        <taxon>Rubrobacteraceae</taxon>
        <taxon>Rubrobacter</taxon>
    </lineage>
</organism>
<keyword evidence="5" id="KW-0418">Kinase</keyword>
<dbReference type="GO" id="GO:0005524">
    <property type="term" value="F:ATP binding"/>
    <property type="evidence" value="ECO:0007669"/>
    <property type="project" value="UniProtKB-UniRule"/>
</dbReference>
<dbReference type="GO" id="GO:0016301">
    <property type="term" value="F:kinase activity"/>
    <property type="evidence" value="ECO:0007669"/>
    <property type="project" value="UniProtKB-KW"/>
</dbReference>
<keyword evidence="5" id="KW-0808">Transferase</keyword>
<dbReference type="AlphaFoldDB" id="A0A510HE39"/>
<keyword evidence="6" id="KW-1185">Reference proteome</keyword>
<dbReference type="InterPro" id="IPR005144">
    <property type="entry name" value="ATP-cone_dom"/>
</dbReference>
<evidence type="ECO:0000256" key="2">
    <source>
        <dbReference type="ARBA" id="ARBA00022840"/>
    </source>
</evidence>
<dbReference type="OrthoDB" id="10746at2"/>
<dbReference type="EMBL" id="AP019791">
    <property type="protein sequence ID" value="BBL78200.1"/>
    <property type="molecule type" value="Genomic_DNA"/>
</dbReference>
<dbReference type="Proteomes" id="UP000318065">
    <property type="component" value="Chromosome"/>
</dbReference>
<feature type="domain" description="ATP-cone" evidence="4">
    <location>
        <begin position="6"/>
        <end position="90"/>
    </location>
</feature>
<dbReference type="Gene3D" id="3.40.50.300">
    <property type="entry name" value="P-loop containing nucleotide triphosphate hydrolases"/>
    <property type="match status" value="1"/>
</dbReference>
<dbReference type="PANTHER" id="PTHR33477:SF3">
    <property type="entry name" value="P-LOOP NTPASE DOMAIN-CONTAINING PROTEIN LPA1 HOMOLOG 1"/>
    <property type="match status" value="1"/>
</dbReference>
<proteinExistence type="predicted"/>
<evidence type="ECO:0000256" key="1">
    <source>
        <dbReference type="ARBA" id="ARBA00022741"/>
    </source>
</evidence>
<dbReference type="NCBIfam" id="NF003259">
    <property type="entry name" value="PRK04220.1"/>
    <property type="match status" value="1"/>
</dbReference>
<protein>
    <submittedName>
        <fullName evidence="5">2-phosphoglycerate kinase</fullName>
    </submittedName>
</protein>
<keyword evidence="1 3" id="KW-0547">Nucleotide-binding</keyword>
<evidence type="ECO:0000256" key="3">
    <source>
        <dbReference type="PROSITE-ProRule" id="PRU00492"/>
    </source>
</evidence>
<gene>
    <name evidence="5" type="ORF">RxyAA322_00540</name>
</gene>
<accession>A0A510HE39</accession>
<evidence type="ECO:0000313" key="5">
    <source>
        <dbReference type="EMBL" id="BBL78200.1"/>
    </source>
</evidence>
<dbReference type="PANTHER" id="PTHR33477">
    <property type="entry name" value="P-LOOP NTPASE DOMAIN-CONTAINING PROTEIN LPA1 HOMOLOG 1"/>
    <property type="match status" value="1"/>
</dbReference>
<evidence type="ECO:0000259" key="4">
    <source>
        <dbReference type="PROSITE" id="PS51161"/>
    </source>
</evidence>
<evidence type="ECO:0000313" key="6">
    <source>
        <dbReference type="Proteomes" id="UP000318065"/>
    </source>
</evidence>
<name>A0A510HE39_9ACTN</name>
<dbReference type="PROSITE" id="PS51161">
    <property type="entry name" value="ATP_CONE"/>
    <property type="match status" value="1"/>
</dbReference>